<dbReference type="InterPro" id="IPR036291">
    <property type="entry name" value="NAD(P)-bd_dom_sf"/>
</dbReference>
<evidence type="ECO:0000256" key="3">
    <source>
        <dbReference type="ARBA" id="ARBA00012929"/>
    </source>
</evidence>
<comment type="catalytic activity">
    <reaction evidence="5 6">
        <text>dTDP-beta-L-rhamnose + NADP(+) = dTDP-4-dehydro-beta-L-rhamnose + NADPH + H(+)</text>
        <dbReference type="Rhea" id="RHEA:21796"/>
        <dbReference type="ChEBI" id="CHEBI:15378"/>
        <dbReference type="ChEBI" id="CHEBI:57510"/>
        <dbReference type="ChEBI" id="CHEBI:57783"/>
        <dbReference type="ChEBI" id="CHEBI:58349"/>
        <dbReference type="ChEBI" id="CHEBI:62830"/>
        <dbReference type="EC" id="1.1.1.133"/>
    </reaction>
</comment>
<dbReference type="Proteomes" id="UP000184221">
    <property type="component" value="Unassembled WGS sequence"/>
</dbReference>
<evidence type="ECO:0000313" key="9">
    <source>
        <dbReference type="Proteomes" id="UP000184221"/>
    </source>
</evidence>
<dbReference type="AlphaFoldDB" id="A0A1M5Y5V0"/>
<dbReference type="Gene3D" id="3.40.50.720">
    <property type="entry name" value="NAD(P)-binding Rossmann-like Domain"/>
    <property type="match status" value="1"/>
</dbReference>
<comment type="cofactor">
    <cofactor evidence="6">
        <name>Mg(2+)</name>
        <dbReference type="ChEBI" id="CHEBI:18420"/>
    </cofactor>
    <text evidence="6">Binds 1 Mg(2+) ion per monomer.</text>
</comment>
<dbReference type="InterPro" id="IPR029903">
    <property type="entry name" value="RmlD-like-bd"/>
</dbReference>
<dbReference type="InterPro" id="IPR005913">
    <property type="entry name" value="dTDP_dehydrorham_reduct"/>
</dbReference>
<dbReference type="NCBIfam" id="TIGR01214">
    <property type="entry name" value="rmlD"/>
    <property type="match status" value="1"/>
</dbReference>
<organism evidence="8 9">
    <name type="scientific">Marivita hallyeonensis</name>
    <dbReference type="NCBI Taxonomy" id="996342"/>
    <lineage>
        <taxon>Bacteria</taxon>
        <taxon>Pseudomonadati</taxon>
        <taxon>Pseudomonadota</taxon>
        <taxon>Alphaproteobacteria</taxon>
        <taxon>Rhodobacterales</taxon>
        <taxon>Roseobacteraceae</taxon>
        <taxon>Marivita</taxon>
    </lineage>
</organism>
<comment type="similarity">
    <text evidence="2 6">Belongs to the dTDP-4-dehydrorhamnose reductase family.</text>
</comment>
<sequence length="281" mass="29730">MILVFGKTGQVATELQRQAEVTALSRDRADLSDPQGCAAIIADLKPNVVINAAAYTAVDRAEEDEATAQTINAAAPGAMAGTCKHLDIPLLHVSTDYVFDGTGDRPWCETDPVQPQNAYGRTKLAGEEAVRASGARHILLRTAWVFSAHGTNFVKTMLRLSETRDALTVVEDQIGGPTPAADIAATLLTLADAMRGGAEGGTYHYAGAPHTSWAGFAREIFAQAGKDVTVTGIPSSDYPTPAHRPLNSRLDCAKLTSDFGITPADWQGGLSRVLKELTSEA</sequence>
<dbReference type="CDD" id="cd05254">
    <property type="entry name" value="dTDP_HR_like_SDR_e"/>
    <property type="match status" value="1"/>
</dbReference>
<evidence type="ECO:0000313" key="8">
    <source>
        <dbReference type="EMBL" id="SHI07455.1"/>
    </source>
</evidence>
<reference evidence="8 9" key="1">
    <citation type="submission" date="2016-11" db="EMBL/GenBank/DDBJ databases">
        <authorList>
            <person name="Jaros S."/>
            <person name="Januszkiewicz K."/>
            <person name="Wedrychowicz H."/>
        </authorList>
    </citation>
    <scope>NUCLEOTIDE SEQUENCE [LARGE SCALE GENOMIC DNA]</scope>
    <source>
        <strain evidence="8 9">DSM 29431</strain>
    </source>
</reference>
<proteinExistence type="inferred from homology"/>
<dbReference type="GO" id="GO:0019305">
    <property type="term" value="P:dTDP-rhamnose biosynthetic process"/>
    <property type="evidence" value="ECO:0007669"/>
    <property type="project" value="UniProtKB-UniPathway"/>
</dbReference>
<keyword evidence="6" id="KW-0560">Oxidoreductase</keyword>
<evidence type="ECO:0000259" key="7">
    <source>
        <dbReference type="Pfam" id="PF04321"/>
    </source>
</evidence>
<dbReference type="EC" id="1.1.1.133" evidence="3 6"/>
<name>A0A1M5Y5V0_9RHOB</name>
<dbReference type="STRING" id="996342.SAMN05443551_0105"/>
<keyword evidence="6" id="KW-0521">NADP</keyword>
<evidence type="ECO:0000256" key="1">
    <source>
        <dbReference type="ARBA" id="ARBA00004781"/>
    </source>
</evidence>
<dbReference type="PANTHER" id="PTHR10491">
    <property type="entry name" value="DTDP-4-DEHYDRORHAMNOSE REDUCTASE"/>
    <property type="match status" value="1"/>
</dbReference>
<keyword evidence="9" id="KW-1185">Reference proteome</keyword>
<evidence type="ECO:0000256" key="6">
    <source>
        <dbReference type="RuleBase" id="RU364082"/>
    </source>
</evidence>
<comment type="function">
    <text evidence="6">Catalyzes the reduction of dTDP-6-deoxy-L-lyxo-4-hexulose to yield dTDP-L-rhamnose.</text>
</comment>
<feature type="domain" description="RmlD-like substrate binding" evidence="7">
    <location>
        <begin position="2"/>
        <end position="278"/>
    </location>
</feature>
<dbReference type="Pfam" id="PF04321">
    <property type="entry name" value="RmlD_sub_bind"/>
    <property type="match status" value="1"/>
</dbReference>
<evidence type="ECO:0000256" key="4">
    <source>
        <dbReference type="ARBA" id="ARBA00017099"/>
    </source>
</evidence>
<dbReference type="Gene3D" id="3.90.25.10">
    <property type="entry name" value="UDP-galactose 4-epimerase, domain 1"/>
    <property type="match status" value="1"/>
</dbReference>
<accession>A0A1M5Y5V0</accession>
<evidence type="ECO:0000256" key="2">
    <source>
        <dbReference type="ARBA" id="ARBA00010944"/>
    </source>
</evidence>
<dbReference type="UniPathway" id="UPA00124"/>
<dbReference type="RefSeq" id="WP_072780196.1">
    <property type="nucleotide sequence ID" value="NZ_FQXC01000012.1"/>
</dbReference>
<comment type="pathway">
    <text evidence="1 6">Carbohydrate biosynthesis; dTDP-L-rhamnose biosynthesis.</text>
</comment>
<dbReference type="PANTHER" id="PTHR10491:SF4">
    <property type="entry name" value="METHIONINE ADENOSYLTRANSFERASE 2 SUBUNIT BETA"/>
    <property type="match status" value="1"/>
</dbReference>
<dbReference type="EMBL" id="FQXC01000012">
    <property type="protein sequence ID" value="SHI07455.1"/>
    <property type="molecule type" value="Genomic_DNA"/>
</dbReference>
<dbReference type="GO" id="GO:0008831">
    <property type="term" value="F:dTDP-4-dehydrorhamnose reductase activity"/>
    <property type="evidence" value="ECO:0007669"/>
    <property type="project" value="UniProtKB-EC"/>
</dbReference>
<dbReference type="SUPFAM" id="SSF51735">
    <property type="entry name" value="NAD(P)-binding Rossmann-fold domains"/>
    <property type="match status" value="1"/>
</dbReference>
<evidence type="ECO:0000256" key="5">
    <source>
        <dbReference type="ARBA" id="ARBA00048200"/>
    </source>
</evidence>
<dbReference type="OrthoDB" id="9803892at2"/>
<gene>
    <name evidence="8" type="ORF">SAMN05443551_0105</name>
</gene>
<protein>
    <recommendedName>
        <fullName evidence="4 6">dTDP-4-dehydrorhamnose reductase</fullName>
        <ecNumber evidence="3 6">1.1.1.133</ecNumber>
    </recommendedName>
</protein>